<dbReference type="UniPathway" id="UPA00222"/>
<feature type="domain" description="TLC" evidence="17">
    <location>
        <begin position="140"/>
        <end position="341"/>
    </location>
</feature>
<dbReference type="Proteomes" id="UP000472270">
    <property type="component" value="Unassembled WGS sequence"/>
</dbReference>
<evidence type="ECO:0000256" key="8">
    <source>
        <dbReference type="ARBA" id="ARBA00022989"/>
    </source>
</evidence>
<feature type="transmembrane region" description="Helical" evidence="15">
    <location>
        <begin position="46"/>
        <end position="65"/>
    </location>
</feature>
<evidence type="ECO:0000256" key="15">
    <source>
        <dbReference type="SAM" id="Phobius"/>
    </source>
</evidence>
<keyword evidence="12 14" id="KW-0371">Homeobox</keyword>
<dbReference type="Gene3D" id="1.10.10.60">
    <property type="entry name" value="Homeodomain-like"/>
    <property type="match status" value="1"/>
</dbReference>
<dbReference type="GO" id="GO:0005789">
    <property type="term" value="C:endoplasmic reticulum membrane"/>
    <property type="evidence" value="ECO:0007669"/>
    <property type="project" value="UniProtKB-SubCell"/>
</dbReference>
<evidence type="ECO:0000256" key="2">
    <source>
        <dbReference type="ARBA" id="ARBA00004760"/>
    </source>
</evidence>
<dbReference type="SMART" id="SM00389">
    <property type="entry name" value="HOX"/>
    <property type="match status" value="1"/>
</dbReference>
<accession>A0A673N937</accession>
<evidence type="ECO:0000259" key="16">
    <source>
        <dbReference type="PROSITE" id="PS50071"/>
    </source>
</evidence>
<dbReference type="GO" id="GO:0005634">
    <property type="term" value="C:nucleus"/>
    <property type="evidence" value="ECO:0007669"/>
    <property type="project" value="UniProtKB-SubCell"/>
</dbReference>
<evidence type="ECO:0000256" key="1">
    <source>
        <dbReference type="ARBA" id="ARBA00004477"/>
    </source>
</evidence>
<evidence type="ECO:0000256" key="9">
    <source>
        <dbReference type="ARBA" id="ARBA00023098"/>
    </source>
</evidence>
<evidence type="ECO:0000259" key="17">
    <source>
        <dbReference type="PROSITE" id="PS50922"/>
    </source>
</evidence>
<dbReference type="SMART" id="SM00724">
    <property type="entry name" value="TLC"/>
    <property type="match status" value="1"/>
</dbReference>
<evidence type="ECO:0000256" key="11">
    <source>
        <dbReference type="ARBA" id="ARBA00049036"/>
    </source>
</evidence>
<protein>
    <submittedName>
        <fullName evidence="18">Ceramide synthase 2-like</fullName>
    </submittedName>
</protein>
<comment type="pathway">
    <text evidence="2">Lipid metabolism; sphingolipid metabolism.</text>
</comment>
<evidence type="ECO:0000256" key="12">
    <source>
        <dbReference type="PROSITE-ProRule" id="PRU00108"/>
    </source>
</evidence>
<reference evidence="18" key="2">
    <citation type="submission" date="2025-09" db="UniProtKB">
        <authorList>
            <consortium name="Ensembl"/>
        </authorList>
    </citation>
    <scope>IDENTIFICATION</scope>
</reference>
<keyword evidence="4" id="KW-0444">Lipid biosynthesis</keyword>
<reference evidence="18" key="1">
    <citation type="submission" date="2025-08" db="UniProtKB">
        <authorList>
            <consortium name="Ensembl"/>
        </authorList>
    </citation>
    <scope>IDENTIFICATION</scope>
</reference>
<keyword evidence="8 15" id="KW-1133">Transmembrane helix</keyword>
<proteinExistence type="predicted"/>
<dbReference type="PANTHER" id="PTHR12560:SF62">
    <property type="entry name" value="CERAMIDE SYNTHASE 3 ISOFORM X1"/>
    <property type="match status" value="1"/>
</dbReference>
<dbReference type="PROSITE" id="PS50922">
    <property type="entry name" value="TLC"/>
    <property type="match status" value="1"/>
</dbReference>
<dbReference type="InterPro" id="IPR006634">
    <property type="entry name" value="TLC-dom"/>
</dbReference>
<feature type="transmembrane region" description="Helical" evidence="15">
    <location>
        <begin position="273"/>
        <end position="300"/>
    </location>
</feature>
<evidence type="ECO:0000313" key="19">
    <source>
        <dbReference type="Proteomes" id="UP000472270"/>
    </source>
</evidence>
<organism evidence="18 19">
    <name type="scientific">Sinocyclocheilus rhinocerous</name>
    <dbReference type="NCBI Taxonomy" id="307959"/>
    <lineage>
        <taxon>Eukaryota</taxon>
        <taxon>Metazoa</taxon>
        <taxon>Chordata</taxon>
        <taxon>Craniata</taxon>
        <taxon>Vertebrata</taxon>
        <taxon>Euteleostomi</taxon>
        <taxon>Actinopterygii</taxon>
        <taxon>Neopterygii</taxon>
        <taxon>Teleostei</taxon>
        <taxon>Ostariophysi</taxon>
        <taxon>Cypriniformes</taxon>
        <taxon>Cyprinidae</taxon>
        <taxon>Cyprininae</taxon>
        <taxon>Sinocyclocheilus</taxon>
    </lineage>
</organism>
<feature type="transmembrane region" description="Helical" evidence="15">
    <location>
        <begin position="189"/>
        <end position="208"/>
    </location>
</feature>
<evidence type="ECO:0000256" key="7">
    <source>
        <dbReference type="ARBA" id="ARBA00022824"/>
    </source>
</evidence>
<dbReference type="Pfam" id="PF00046">
    <property type="entry name" value="Homeodomain"/>
    <property type="match status" value="1"/>
</dbReference>
<feature type="DNA-binding region" description="Homeobox" evidence="12">
    <location>
        <begin position="95"/>
        <end position="138"/>
    </location>
</feature>
<dbReference type="SUPFAM" id="SSF46689">
    <property type="entry name" value="Homeodomain-like"/>
    <property type="match status" value="1"/>
</dbReference>
<keyword evidence="10 13" id="KW-0472">Membrane</keyword>
<evidence type="ECO:0000256" key="3">
    <source>
        <dbReference type="ARBA" id="ARBA00004991"/>
    </source>
</evidence>
<dbReference type="PIRSF" id="PIRSF005225">
    <property type="entry name" value="LAG1_LAC1"/>
    <property type="match status" value="1"/>
</dbReference>
<name>A0A673N937_9TELE</name>
<dbReference type="InterPro" id="IPR009057">
    <property type="entry name" value="Homeodomain-like_sf"/>
</dbReference>
<dbReference type="InterPro" id="IPR001356">
    <property type="entry name" value="HD"/>
</dbReference>
<dbReference type="FunFam" id="1.10.10.60:FF:000020">
    <property type="entry name" value="Ceramide synthase 5"/>
    <property type="match status" value="1"/>
</dbReference>
<keyword evidence="12 14" id="KW-0238">DNA-binding</keyword>
<sequence>MLLLCLCVFHRAMLSEWFWWDRLWLPRPVTWVDLQDSEGRVYARVSHLYIILPVAVLLLGLRAFYERLIAVPLAEALGVKDKIRKRASHNPVLEKYYNTHSKHPTQADIKGVCKKLGWSERQVERWFRRRRNQDRPGLLKKFKEASWRFAFYLCSSFGGVLALHDKPWFYDLREVWAGFPKQSLLDSQYWYYIIEMSFYGSLLFSVAADVKRKDFKEQLVHHWATLTLLSFSWCANYIRIGTLVMLVHDTSDVLLESAKMFNYAGWETTCNSIFVVFALVFMVTRLIIFPFWLIHCTWVYPLDQFEPFFGYYFFNVMLVVLLLLHVFWASVILRMVKKFIFGKLKGDERSDEEEDEEGSEEDYTHTYSNESGNGLLLMPCMHICPYWTHDSSVNFLFYIAFHIKVCICTDIMVDK</sequence>
<dbReference type="GO" id="GO:0046513">
    <property type="term" value="P:ceramide biosynthetic process"/>
    <property type="evidence" value="ECO:0007669"/>
    <property type="project" value="InterPro"/>
</dbReference>
<keyword evidence="9" id="KW-0443">Lipid metabolism</keyword>
<dbReference type="Ensembl" id="ENSSRHT00000101246.1">
    <property type="protein sequence ID" value="ENSSRHP00000098568.1"/>
    <property type="gene ID" value="ENSSRHG00000048419.1"/>
</dbReference>
<dbReference type="InterPro" id="IPR016439">
    <property type="entry name" value="Lag1/Lac1-like"/>
</dbReference>
<evidence type="ECO:0000256" key="10">
    <source>
        <dbReference type="ARBA" id="ARBA00023136"/>
    </source>
</evidence>
<dbReference type="CDD" id="cd00086">
    <property type="entry name" value="homeodomain"/>
    <property type="match status" value="1"/>
</dbReference>
<feature type="domain" description="Homeobox" evidence="16">
    <location>
        <begin position="93"/>
        <end position="137"/>
    </location>
</feature>
<comment type="subcellular location">
    <subcellularLocation>
        <location evidence="1">Endoplasmic reticulum membrane</location>
        <topology evidence="1">Multi-pass membrane protein</topology>
    </subcellularLocation>
    <subcellularLocation>
        <location evidence="12 14">Nucleus</location>
    </subcellularLocation>
</comment>
<dbReference type="GO" id="GO:0050291">
    <property type="term" value="F:sphingosine N-acyltransferase activity"/>
    <property type="evidence" value="ECO:0007669"/>
    <property type="project" value="InterPro"/>
</dbReference>
<feature type="transmembrane region" description="Helical" evidence="15">
    <location>
        <begin position="149"/>
        <end position="169"/>
    </location>
</feature>
<keyword evidence="5" id="KW-0808">Transferase</keyword>
<dbReference type="PROSITE" id="PS50071">
    <property type="entry name" value="HOMEOBOX_2"/>
    <property type="match status" value="1"/>
</dbReference>
<dbReference type="GO" id="GO:0003677">
    <property type="term" value="F:DNA binding"/>
    <property type="evidence" value="ECO:0007669"/>
    <property type="project" value="UniProtKB-UniRule"/>
</dbReference>
<gene>
    <name evidence="18" type="primary">cers3b</name>
</gene>
<evidence type="ECO:0000313" key="18">
    <source>
        <dbReference type="Ensembl" id="ENSSRHP00000098568.1"/>
    </source>
</evidence>
<feature type="transmembrane region" description="Helical" evidence="15">
    <location>
        <begin position="312"/>
        <end position="333"/>
    </location>
</feature>
<dbReference type="Pfam" id="PF03798">
    <property type="entry name" value="TRAM_LAG1_CLN8"/>
    <property type="match status" value="1"/>
</dbReference>
<keyword evidence="7" id="KW-0256">Endoplasmic reticulum</keyword>
<evidence type="ECO:0000256" key="6">
    <source>
        <dbReference type="ARBA" id="ARBA00022692"/>
    </source>
</evidence>
<evidence type="ECO:0000256" key="13">
    <source>
        <dbReference type="PROSITE-ProRule" id="PRU00205"/>
    </source>
</evidence>
<dbReference type="AlphaFoldDB" id="A0A673N937"/>
<evidence type="ECO:0000256" key="4">
    <source>
        <dbReference type="ARBA" id="ARBA00022516"/>
    </source>
</evidence>
<comment type="catalytic activity">
    <reaction evidence="11">
        <text>sphinganine + octadecanoyl-CoA = N-(octadecanoyl)-sphinganine + CoA + H(+)</text>
        <dbReference type="Rhea" id="RHEA:36547"/>
        <dbReference type="ChEBI" id="CHEBI:15378"/>
        <dbReference type="ChEBI" id="CHEBI:57287"/>
        <dbReference type="ChEBI" id="CHEBI:57394"/>
        <dbReference type="ChEBI" id="CHEBI:57817"/>
        <dbReference type="ChEBI" id="CHEBI:67033"/>
    </reaction>
    <physiologicalReaction direction="left-to-right" evidence="11">
        <dbReference type="Rhea" id="RHEA:36548"/>
    </physiologicalReaction>
</comment>
<evidence type="ECO:0000256" key="14">
    <source>
        <dbReference type="RuleBase" id="RU000682"/>
    </source>
</evidence>
<comment type="pathway">
    <text evidence="3">Sphingolipid metabolism.</text>
</comment>
<evidence type="ECO:0000256" key="5">
    <source>
        <dbReference type="ARBA" id="ARBA00022679"/>
    </source>
</evidence>
<keyword evidence="6 13" id="KW-0812">Transmembrane</keyword>
<dbReference type="PANTHER" id="PTHR12560">
    <property type="entry name" value="LONGEVITY ASSURANCE FACTOR 1 LAG1"/>
    <property type="match status" value="1"/>
</dbReference>
<keyword evidence="12 14" id="KW-0539">Nucleus</keyword>
<keyword evidence="19" id="KW-1185">Reference proteome</keyword>